<dbReference type="PROSITE" id="PS00086">
    <property type="entry name" value="CYTOCHROME_P450"/>
    <property type="match status" value="2"/>
</dbReference>
<keyword evidence="6 13" id="KW-0479">Metal-binding</keyword>
<dbReference type="InterPro" id="IPR017972">
    <property type="entry name" value="Cyt_P450_CS"/>
</dbReference>
<evidence type="ECO:0000256" key="6">
    <source>
        <dbReference type="ARBA" id="ARBA00022723"/>
    </source>
</evidence>
<evidence type="ECO:0000256" key="13">
    <source>
        <dbReference type="PIRSR" id="PIRSR602401-1"/>
    </source>
</evidence>
<protein>
    <submittedName>
        <fullName evidence="14">Cytochrome P450 2J5-like</fullName>
    </submittedName>
</protein>
<gene>
    <name evidence="14" type="ORF">NXF25_012144</name>
</gene>
<dbReference type="InterPro" id="IPR050182">
    <property type="entry name" value="Cytochrome_P450_fam2"/>
</dbReference>
<keyword evidence="8" id="KW-0492">Microsome</keyword>
<dbReference type="GO" id="GO:0020037">
    <property type="term" value="F:heme binding"/>
    <property type="evidence" value="ECO:0007669"/>
    <property type="project" value="InterPro"/>
</dbReference>
<keyword evidence="11" id="KW-0503">Monooxygenase</keyword>
<dbReference type="FunFam" id="1.10.630.10:FF:000004">
    <property type="entry name" value="cytochrome P450 2D15 isoform X1"/>
    <property type="match status" value="1"/>
</dbReference>
<dbReference type="GO" id="GO:0016712">
    <property type="term" value="F:oxidoreductase activity, acting on paired donors, with incorporation or reduction of molecular oxygen, reduced flavin or flavoprotein as one donor, and incorporation of one atom of oxygen"/>
    <property type="evidence" value="ECO:0007669"/>
    <property type="project" value="TreeGrafter"/>
</dbReference>
<dbReference type="Pfam" id="PF00067">
    <property type="entry name" value="p450"/>
    <property type="match status" value="3"/>
</dbReference>
<evidence type="ECO:0000256" key="5">
    <source>
        <dbReference type="ARBA" id="ARBA00022617"/>
    </source>
</evidence>
<evidence type="ECO:0000313" key="14">
    <source>
        <dbReference type="EMBL" id="KAK9401430.1"/>
    </source>
</evidence>
<comment type="cofactor">
    <cofactor evidence="1 13">
        <name>heme</name>
        <dbReference type="ChEBI" id="CHEBI:30413"/>
    </cofactor>
</comment>
<evidence type="ECO:0000256" key="10">
    <source>
        <dbReference type="ARBA" id="ARBA00023004"/>
    </source>
</evidence>
<dbReference type="InterPro" id="IPR036396">
    <property type="entry name" value="Cyt_P450_sf"/>
</dbReference>
<dbReference type="InterPro" id="IPR002401">
    <property type="entry name" value="Cyt_P450_E_grp-I"/>
</dbReference>
<feature type="binding site" description="axial binding residue" evidence="13">
    <location>
        <position position="421"/>
    </location>
    <ligand>
        <name>heme</name>
        <dbReference type="ChEBI" id="CHEBI:30413"/>
    </ligand>
    <ligandPart>
        <name>Fe</name>
        <dbReference type="ChEBI" id="CHEBI:18248"/>
    </ligandPart>
</feature>
<dbReference type="PANTHER" id="PTHR24300">
    <property type="entry name" value="CYTOCHROME P450 508A4-RELATED"/>
    <property type="match status" value="1"/>
</dbReference>
<dbReference type="FunFam" id="1.10.630.10:FF:000238">
    <property type="entry name" value="Cytochrome P450 2A6"/>
    <property type="match status" value="1"/>
</dbReference>
<evidence type="ECO:0000256" key="11">
    <source>
        <dbReference type="ARBA" id="ARBA00023033"/>
    </source>
</evidence>
<evidence type="ECO:0000313" key="15">
    <source>
        <dbReference type="Proteomes" id="UP001474421"/>
    </source>
</evidence>
<dbReference type="Gene3D" id="1.10.630.10">
    <property type="entry name" value="Cytochrome P450"/>
    <property type="match status" value="3"/>
</dbReference>
<dbReference type="SUPFAM" id="SSF48264">
    <property type="entry name" value="Cytochrome P450"/>
    <property type="match status" value="2"/>
</dbReference>
<evidence type="ECO:0000256" key="4">
    <source>
        <dbReference type="ARBA" id="ARBA00010617"/>
    </source>
</evidence>
<evidence type="ECO:0000256" key="2">
    <source>
        <dbReference type="ARBA" id="ARBA00004174"/>
    </source>
</evidence>
<dbReference type="PRINTS" id="PR00385">
    <property type="entry name" value="P450"/>
</dbReference>
<dbReference type="GO" id="GO:0005789">
    <property type="term" value="C:endoplasmic reticulum membrane"/>
    <property type="evidence" value="ECO:0007669"/>
    <property type="project" value="UniProtKB-SubCell"/>
</dbReference>
<comment type="subcellular location">
    <subcellularLocation>
        <location evidence="3">Endoplasmic reticulum membrane</location>
        <topology evidence="3">Peripheral membrane protein</topology>
    </subcellularLocation>
    <subcellularLocation>
        <location evidence="2">Microsome membrane</location>
        <topology evidence="2">Peripheral membrane protein</topology>
    </subcellularLocation>
</comment>
<dbReference type="PRINTS" id="PR00463">
    <property type="entry name" value="EP450I"/>
</dbReference>
<evidence type="ECO:0000256" key="12">
    <source>
        <dbReference type="ARBA" id="ARBA00023136"/>
    </source>
</evidence>
<dbReference type="EMBL" id="JAOTOJ010000005">
    <property type="protein sequence ID" value="KAK9401430.1"/>
    <property type="molecule type" value="Genomic_DNA"/>
</dbReference>
<evidence type="ECO:0000256" key="7">
    <source>
        <dbReference type="ARBA" id="ARBA00022824"/>
    </source>
</evidence>
<evidence type="ECO:0000256" key="3">
    <source>
        <dbReference type="ARBA" id="ARBA00004406"/>
    </source>
</evidence>
<evidence type="ECO:0000256" key="9">
    <source>
        <dbReference type="ARBA" id="ARBA00023002"/>
    </source>
</evidence>
<keyword evidence="7" id="KW-0256">Endoplasmic reticulum</keyword>
<dbReference type="GO" id="GO:0006805">
    <property type="term" value="P:xenobiotic metabolic process"/>
    <property type="evidence" value="ECO:0007669"/>
    <property type="project" value="TreeGrafter"/>
</dbReference>
<dbReference type="AlphaFoldDB" id="A0AAW1BI65"/>
<dbReference type="Proteomes" id="UP001474421">
    <property type="component" value="Unassembled WGS sequence"/>
</dbReference>
<keyword evidence="12" id="KW-0472">Membrane</keyword>
<organism evidence="14 15">
    <name type="scientific">Crotalus adamanteus</name>
    <name type="common">Eastern diamondback rattlesnake</name>
    <dbReference type="NCBI Taxonomy" id="8729"/>
    <lineage>
        <taxon>Eukaryota</taxon>
        <taxon>Metazoa</taxon>
        <taxon>Chordata</taxon>
        <taxon>Craniata</taxon>
        <taxon>Vertebrata</taxon>
        <taxon>Euteleostomi</taxon>
        <taxon>Lepidosauria</taxon>
        <taxon>Squamata</taxon>
        <taxon>Bifurcata</taxon>
        <taxon>Unidentata</taxon>
        <taxon>Episquamata</taxon>
        <taxon>Toxicofera</taxon>
        <taxon>Serpentes</taxon>
        <taxon>Colubroidea</taxon>
        <taxon>Viperidae</taxon>
        <taxon>Crotalinae</taxon>
        <taxon>Crotalus</taxon>
    </lineage>
</organism>
<evidence type="ECO:0000256" key="8">
    <source>
        <dbReference type="ARBA" id="ARBA00022848"/>
    </source>
</evidence>
<keyword evidence="5 13" id="KW-0349">Heme</keyword>
<comment type="caution">
    <text evidence="14">The sequence shown here is derived from an EMBL/GenBank/DDBJ whole genome shotgun (WGS) entry which is preliminary data.</text>
</comment>
<keyword evidence="10 13" id="KW-0408">Iron</keyword>
<comment type="similarity">
    <text evidence="4">Belongs to the cytochrome P450 family.</text>
</comment>
<dbReference type="InterPro" id="IPR001128">
    <property type="entry name" value="Cyt_P450"/>
</dbReference>
<dbReference type="GO" id="GO:0005506">
    <property type="term" value="F:iron ion binding"/>
    <property type="evidence" value="ECO:0007669"/>
    <property type="project" value="InterPro"/>
</dbReference>
<sequence length="868" mass="100598">MILFFLRQLWTQRHLPPGPLALPLIGTLWANGFWLHEDHFRKHVKRYGNIFTMWAGPNLLVVLSGFKTVKEGMTNFPEEFSDRPVDPLLAALGKARGIILSSGHTWKQQRHISITSLRKLGLRKKSIEHQTEDAAQTLVEIFRQTKGQPFDPSFPVLNAVFNVICAFSTGHQFAPEDENFQKLIQALNIFLNFAGNIFHLIYVEFPQLMTYLPGPHQKALASRDLILSFAKQEIEKHKEFHALHEPQDFIDHYLLQMEKNRNDPDSTYNEENLTQCILDFFVAGTETTMAILMWALLLLTNHPEIQEKVKKEIEDVFGFSGSISYQDRKKLPYTNAVIHETQRVKYILIAGLPRQSTKDVKMRGYLIPKGSIIIPDLRSVLLDPEQWETPEEFNPNHFLDKDGKFIEWEEFLPFGIGVRACVGQQLARIEIFIFLTSLLRAFRFRLPEGVKELNEAPRKHLKVLHKQRKHPKAHKQRKWSEVLCKQRKWPEALCKEQKQSKACEQQKLPEALCKQWKQPEVQLKQQKQAEALRKPWKWPEVPHGIIFSSGRTWKQQRHFGITSLRKLGLGKKSIEHQIEDAAQTLVEAFRQKKGQPFDPSFPVLNAVSNIISALSFGHPFAPEDENFQKLIQALNFVFNFTGNIFHLMEKSRNDPDSTYSEENLVQCIWDFFVAGTETTMATLMWALLLLTNHPDIQEKVKKEIEDVFGFSGSISYQDWKKLPYTNAVIHEMQRVKYVLLFGVPRQSTKDVKMRGYLIPKGSIIFPDLRSVLLDPEQWETPEEFNPNHFLDKDGKFIEREEFLPFGIGVRACVGQQLARIEIFIFLTSLLRAFSFQLPEGVKELNEAPFIRVTIYPHPYKFCAIPTKV</sequence>
<name>A0AAW1BI65_CROAD</name>
<reference evidence="14 15" key="1">
    <citation type="journal article" date="2024" name="Proc. Natl. Acad. Sci. U.S.A.">
        <title>The genetic regulatory architecture and epigenomic basis for age-related changes in rattlesnake venom.</title>
        <authorList>
            <person name="Hogan M.P."/>
            <person name="Holding M.L."/>
            <person name="Nystrom G.S."/>
            <person name="Colston T.J."/>
            <person name="Bartlett D.A."/>
            <person name="Mason A.J."/>
            <person name="Ellsworth S.A."/>
            <person name="Rautsaw R.M."/>
            <person name="Lawrence K.C."/>
            <person name="Strickland J.L."/>
            <person name="He B."/>
            <person name="Fraser P."/>
            <person name="Margres M.J."/>
            <person name="Gilbert D.M."/>
            <person name="Gibbs H.L."/>
            <person name="Parkinson C.L."/>
            <person name="Rokyta D.R."/>
        </authorList>
    </citation>
    <scope>NUCLEOTIDE SEQUENCE [LARGE SCALE GENOMIC DNA]</scope>
    <source>
        <strain evidence="14">DRR0105</strain>
    </source>
</reference>
<dbReference type="PANTHER" id="PTHR24300:SF134">
    <property type="entry name" value="CYTOCHROME P450, FAMILY 2, SUBFAMILY AB, POLYPEPTIDE 2-RELATED"/>
    <property type="match status" value="1"/>
</dbReference>
<dbReference type="GO" id="GO:0006082">
    <property type="term" value="P:organic acid metabolic process"/>
    <property type="evidence" value="ECO:0007669"/>
    <property type="project" value="TreeGrafter"/>
</dbReference>
<evidence type="ECO:0000256" key="1">
    <source>
        <dbReference type="ARBA" id="ARBA00001971"/>
    </source>
</evidence>
<keyword evidence="15" id="KW-1185">Reference proteome</keyword>
<accession>A0AAW1BI65</accession>
<keyword evidence="9" id="KW-0560">Oxidoreductase</keyword>
<proteinExistence type="inferred from homology"/>